<evidence type="ECO:0000259" key="2">
    <source>
        <dbReference type="PROSITE" id="PS51762"/>
    </source>
</evidence>
<protein>
    <submittedName>
        <fullName evidence="3">Family 16 glycosylhydrolase</fullName>
    </submittedName>
</protein>
<dbReference type="CDD" id="cd08023">
    <property type="entry name" value="GH16_laminarinase_like"/>
    <property type="match status" value="1"/>
</dbReference>
<evidence type="ECO:0000313" key="3">
    <source>
        <dbReference type="EMBL" id="MVA75309.1"/>
    </source>
</evidence>
<dbReference type="GO" id="GO:0004553">
    <property type="term" value="F:hydrolase activity, hydrolyzing O-glycosyl compounds"/>
    <property type="evidence" value="ECO:0007669"/>
    <property type="project" value="InterPro"/>
</dbReference>
<keyword evidence="4" id="KW-1185">Reference proteome</keyword>
<dbReference type="EMBL" id="WPCU01000004">
    <property type="protein sequence ID" value="MVA75309.1"/>
    <property type="molecule type" value="Genomic_DNA"/>
</dbReference>
<name>A0A6A9V0B6_9ACTN</name>
<dbReference type="AlphaFoldDB" id="A0A6A9V0B6"/>
<dbReference type="GO" id="GO:0005975">
    <property type="term" value="P:carbohydrate metabolic process"/>
    <property type="evidence" value="ECO:0007669"/>
    <property type="project" value="InterPro"/>
</dbReference>
<organism evidence="3 4">
    <name type="scientific">Auraticoccus cholistanensis</name>
    <dbReference type="NCBI Taxonomy" id="2656650"/>
    <lineage>
        <taxon>Bacteria</taxon>
        <taxon>Bacillati</taxon>
        <taxon>Actinomycetota</taxon>
        <taxon>Actinomycetes</taxon>
        <taxon>Propionibacteriales</taxon>
        <taxon>Propionibacteriaceae</taxon>
        <taxon>Auraticoccus</taxon>
    </lineage>
</organism>
<dbReference type="InterPro" id="IPR013320">
    <property type="entry name" value="ConA-like_dom_sf"/>
</dbReference>
<dbReference type="RefSeq" id="WP_156608338.1">
    <property type="nucleotide sequence ID" value="NZ_WPCU01000004.1"/>
</dbReference>
<dbReference type="PANTHER" id="PTHR10963">
    <property type="entry name" value="GLYCOSYL HYDROLASE-RELATED"/>
    <property type="match status" value="1"/>
</dbReference>
<feature type="domain" description="GH16" evidence="2">
    <location>
        <begin position="200"/>
        <end position="465"/>
    </location>
</feature>
<dbReference type="PROSITE" id="PS51762">
    <property type="entry name" value="GH16_2"/>
    <property type="match status" value="1"/>
</dbReference>
<dbReference type="Proteomes" id="UP000435304">
    <property type="component" value="Unassembled WGS sequence"/>
</dbReference>
<dbReference type="Gene3D" id="2.60.120.200">
    <property type="match status" value="1"/>
</dbReference>
<proteinExistence type="inferred from homology"/>
<gene>
    <name evidence="3" type="ORF">GC722_04595</name>
</gene>
<comment type="similarity">
    <text evidence="1">Belongs to the glycosyl hydrolase 16 family.</text>
</comment>
<reference evidence="3 4" key="1">
    <citation type="submission" date="2019-12" db="EMBL/GenBank/DDBJ databases">
        <title>Auraticoccus cholistani sp. nov., an actinomycete isolated from soil of Cholistan desert.</title>
        <authorList>
            <person name="Cheema M.T."/>
        </authorList>
    </citation>
    <scope>NUCLEOTIDE SEQUENCE [LARGE SCALE GENOMIC DNA]</scope>
    <source>
        <strain evidence="3 4">F435</strain>
    </source>
</reference>
<dbReference type="Pfam" id="PF00722">
    <property type="entry name" value="Glyco_hydro_16"/>
    <property type="match status" value="1"/>
</dbReference>
<comment type="caution">
    <text evidence="3">The sequence shown here is derived from an EMBL/GenBank/DDBJ whole genome shotgun (WGS) entry which is preliminary data.</text>
</comment>
<dbReference type="InterPro" id="IPR050546">
    <property type="entry name" value="Glycosyl_Hydrlase_16"/>
</dbReference>
<accession>A0A6A9V0B6</accession>
<evidence type="ECO:0000313" key="4">
    <source>
        <dbReference type="Proteomes" id="UP000435304"/>
    </source>
</evidence>
<dbReference type="PANTHER" id="PTHR10963:SF55">
    <property type="entry name" value="GLYCOSIDE HYDROLASE FAMILY 16 PROTEIN"/>
    <property type="match status" value="1"/>
</dbReference>
<keyword evidence="3" id="KW-0378">Hydrolase</keyword>
<dbReference type="SUPFAM" id="SSF49899">
    <property type="entry name" value="Concanavalin A-like lectins/glucanases"/>
    <property type="match status" value="1"/>
</dbReference>
<sequence>MFATSSTRARGTRDRATAIRARAALALGAVLVAAAVLVPTAPPSVADSPTRASAAWATEVTFDEGLRWWVVNPRAEFSTFRSDSAGGQRVGKLEARASGGDTIEVRTLISALARTSVDGEQVTAETRVRTHQRSRVVMEVNEGRYEGDGPRATSRKALDVQPHTWTTIRATHVAEGGEPLTVRLKIDDPGVGDELQVSKLTVSGQPAPTSGDGCAQGIRSDRSCRVLTWSDEFGDGRVDTDKWRVRDQTSLSYDMARIYARNVTEGNGVLRIQARRDLSGSRPYSTGYLDTIGTFSQKYGRWEMRAKLPTVPGRSRGVWPAFWLRNDDGLGESDIMEAYGGPTDQPDFRHESYTWTIHEDTTKQVSPAKVTGYGTPEGSPPVSSGWHVYAMEWTPEGMWFYFDDQLVGKALASDVKWFAKTFDEPMNIRLNLQIGSEWAGFPLANRPELTAMPANYDIDYIRVYR</sequence>
<dbReference type="InterPro" id="IPR000757">
    <property type="entry name" value="Beta-glucanase-like"/>
</dbReference>
<evidence type="ECO:0000256" key="1">
    <source>
        <dbReference type="ARBA" id="ARBA00006865"/>
    </source>
</evidence>